<dbReference type="EMBL" id="JAKLTN010000002">
    <property type="protein sequence ID" value="MCG2577563.1"/>
    <property type="molecule type" value="Genomic_DNA"/>
</dbReference>
<protein>
    <recommendedName>
        <fullName evidence="4">Toxin CptA</fullName>
    </recommendedName>
</protein>
<proteinExistence type="predicted"/>
<evidence type="ECO:0000313" key="3">
    <source>
        <dbReference type="Proteomes" id="UP001165384"/>
    </source>
</evidence>
<keyword evidence="1" id="KW-1133">Transmembrane helix</keyword>
<feature type="transmembrane region" description="Helical" evidence="1">
    <location>
        <begin position="12"/>
        <end position="31"/>
    </location>
</feature>
<accession>A0ABS9K333</accession>
<comment type="caution">
    <text evidence="2">The sequence shown here is derived from an EMBL/GenBank/DDBJ whole genome shotgun (WGS) entry which is preliminary data.</text>
</comment>
<dbReference type="RefSeq" id="WP_275710793.1">
    <property type="nucleotide sequence ID" value="NZ_JAKLTN010000002.1"/>
</dbReference>
<evidence type="ECO:0000313" key="2">
    <source>
        <dbReference type="EMBL" id="MCG2577563.1"/>
    </source>
</evidence>
<name>A0ABS9K333_9RHOO</name>
<keyword evidence="1" id="KW-0812">Transmembrane</keyword>
<organism evidence="2 3">
    <name type="scientific">Dechloromonas hankyongensis</name>
    <dbReference type="NCBI Taxonomy" id="2908002"/>
    <lineage>
        <taxon>Bacteria</taxon>
        <taxon>Pseudomonadati</taxon>
        <taxon>Pseudomonadota</taxon>
        <taxon>Betaproteobacteria</taxon>
        <taxon>Rhodocyclales</taxon>
        <taxon>Azonexaceae</taxon>
        <taxon>Dechloromonas</taxon>
    </lineage>
</organism>
<dbReference type="InterPro" id="IPR009883">
    <property type="entry name" value="YgfX"/>
</dbReference>
<sequence>MQFPITIGLHRSRILDGVLLASAALAVGAFAAWPQALFVRLAGVAATGVSCYLAWRQLKPDPCFIKLDRSGRIFASQDLNAEFRSMDILSGASVHPWLTVVRFRDESGKRRTVLATADTMNQEDFRRLRMFLRWRAKFSGSVSDPGSDA</sequence>
<dbReference type="Proteomes" id="UP001165384">
    <property type="component" value="Unassembled WGS sequence"/>
</dbReference>
<dbReference type="Pfam" id="PF07254">
    <property type="entry name" value="Cpta_toxin"/>
    <property type="match status" value="1"/>
</dbReference>
<evidence type="ECO:0000256" key="1">
    <source>
        <dbReference type="SAM" id="Phobius"/>
    </source>
</evidence>
<reference evidence="2" key="1">
    <citation type="submission" date="2022-01" db="EMBL/GenBank/DDBJ databases">
        <authorList>
            <person name="Jo J.-H."/>
            <person name="Im W.-T."/>
        </authorList>
    </citation>
    <scope>NUCLEOTIDE SEQUENCE</scope>
    <source>
        <strain evidence="2">XY25</strain>
    </source>
</reference>
<gene>
    <name evidence="2" type="ORF">LZ012_11205</name>
</gene>
<keyword evidence="3" id="KW-1185">Reference proteome</keyword>
<evidence type="ECO:0008006" key="4">
    <source>
        <dbReference type="Google" id="ProtNLM"/>
    </source>
</evidence>
<keyword evidence="1" id="KW-0472">Membrane</keyword>